<evidence type="ECO:0000313" key="2">
    <source>
        <dbReference type="EMBL" id="KAJ1160178.1"/>
    </source>
</evidence>
<protein>
    <submittedName>
        <fullName evidence="2">Uncharacterized protein</fullName>
    </submittedName>
</protein>
<keyword evidence="3" id="KW-1185">Reference proteome</keyword>
<accession>A0AAV7S7X4</accession>
<gene>
    <name evidence="2" type="ORF">NDU88_000680</name>
</gene>
<proteinExistence type="predicted"/>
<evidence type="ECO:0000313" key="3">
    <source>
        <dbReference type="Proteomes" id="UP001066276"/>
    </source>
</evidence>
<comment type="caution">
    <text evidence="2">The sequence shown here is derived from an EMBL/GenBank/DDBJ whole genome shotgun (WGS) entry which is preliminary data.</text>
</comment>
<organism evidence="2 3">
    <name type="scientific">Pleurodeles waltl</name>
    <name type="common">Iberian ribbed newt</name>
    <dbReference type="NCBI Taxonomy" id="8319"/>
    <lineage>
        <taxon>Eukaryota</taxon>
        <taxon>Metazoa</taxon>
        <taxon>Chordata</taxon>
        <taxon>Craniata</taxon>
        <taxon>Vertebrata</taxon>
        <taxon>Euteleostomi</taxon>
        <taxon>Amphibia</taxon>
        <taxon>Batrachia</taxon>
        <taxon>Caudata</taxon>
        <taxon>Salamandroidea</taxon>
        <taxon>Salamandridae</taxon>
        <taxon>Pleurodelinae</taxon>
        <taxon>Pleurodeles</taxon>
    </lineage>
</organism>
<dbReference type="Proteomes" id="UP001066276">
    <property type="component" value="Chromosome 4_2"/>
</dbReference>
<feature type="region of interest" description="Disordered" evidence="1">
    <location>
        <begin position="18"/>
        <end position="76"/>
    </location>
</feature>
<name>A0AAV7S7X4_PLEWA</name>
<dbReference type="EMBL" id="JANPWB010000008">
    <property type="protein sequence ID" value="KAJ1160178.1"/>
    <property type="molecule type" value="Genomic_DNA"/>
</dbReference>
<feature type="compositionally biased region" description="Basic residues" evidence="1">
    <location>
        <begin position="21"/>
        <end position="37"/>
    </location>
</feature>
<evidence type="ECO:0000256" key="1">
    <source>
        <dbReference type="SAM" id="MobiDB-lite"/>
    </source>
</evidence>
<feature type="compositionally biased region" description="Polar residues" evidence="1">
    <location>
        <begin position="39"/>
        <end position="51"/>
    </location>
</feature>
<dbReference type="AlphaFoldDB" id="A0AAV7S7X4"/>
<sequence length="76" mass="8239">MRSDQSCAIPCRGPKLCGGRSARRRRLEPQGRIKHVQGRSANTPPRISESLTWAADRTSAGSGSLDRSCRFESAGP</sequence>
<reference evidence="2" key="1">
    <citation type="journal article" date="2022" name="bioRxiv">
        <title>Sequencing and chromosome-scale assembly of the giantPleurodeles waltlgenome.</title>
        <authorList>
            <person name="Brown T."/>
            <person name="Elewa A."/>
            <person name="Iarovenko S."/>
            <person name="Subramanian E."/>
            <person name="Araus A.J."/>
            <person name="Petzold A."/>
            <person name="Susuki M."/>
            <person name="Suzuki K.-i.T."/>
            <person name="Hayashi T."/>
            <person name="Toyoda A."/>
            <person name="Oliveira C."/>
            <person name="Osipova E."/>
            <person name="Leigh N.D."/>
            <person name="Simon A."/>
            <person name="Yun M.H."/>
        </authorList>
    </citation>
    <scope>NUCLEOTIDE SEQUENCE</scope>
    <source>
        <strain evidence="2">20211129_DDA</strain>
        <tissue evidence="2">Liver</tissue>
    </source>
</reference>